<proteinExistence type="predicted"/>
<accession>A0A6H1ZSL3</accession>
<evidence type="ECO:0000313" key="3">
    <source>
        <dbReference type="EMBL" id="QJA85180.1"/>
    </source>
</evidence>
<sequence>MTEIKLSIEANLNVEEIIKYQEILVALVSCGGLSGVKSGQTIIHFDKEGVFKGVQLSYWPWRKRPLDKQK</sequence>
<organism evidence="1">
    <name type="scientific">viral metagenome</name>
    <dbReference type="NCBI Taxonomy" id="1070528"/>
    <lineage>
        <taxon>unclassified sequences</taxon>
        <taxon>metagenomes</taxon>
        <taxon>organismal metagenomes</taxon>
    </lineage>
</organism>
<dbReference type="EMBL" id="MT142330">
    <property type="protein sequence ID" value="QJA78302.1"/>
    <property type="molecule type" value="Genomic_DNA"/>
</dbReference>
<reference evidence="1" key="1">
    <citation type="submission" date="2020-03" db="EMBL/GenBank/DDBJ databases">
        <title>The deep terrestrial virosphere.</title>
        <authorList>
            <person name="Holmfeldt K."/>
            <person name="Nilsson E."/>
            <person name="Simone D."/>
            <person name="Lopez-Fernandez M."/>
            <person name="Wu X."/>
            <person name="de Brujin I."/>
            <person name="Lundin D."/>
            <person name="Andersson A."/>
            <person name="Bertilsson S."/>
            <person name="Dopson M."/>
        </authorList>
    </citation>
    <scope>NUCLEOTIDE SEQUENCE</scope>
    <source>
        <strain evidence="2">MM415A01090</strain>
        <strain evidence="3">MM415B02258</strain>
        <strain evidence="1">TM448A01817</strain>
    </source>
</reference>
<evidence type="ECO:0000313" key="1">
    <source>
        <dbReference type="EMBL" id="QJA50564.1"/>
    </source>
</evidence>
<evidence type="ECO:0000313" key="2">
    <source>
        <dbReference type="EMBL" id="QJA78302.1"/>
    </source>
</evidence>
<gene>
    <name evidence="2" type="ORF">MM415A01090_0015</name>
    <name evidence="3" type="ORF">MM415B02258_0006</name>
    <name evidence="1" type="ORF">TM448A01817_0005</name>
</gene>
<name>A0A6H1ZSL3_9ZZZZ</name>
<dbReference type="AlphaFoldDB" id="A0A6H1ZSL3"/>
<protein>
    <submittedName>
        <fullName evidence="1">Uncharacterized protein</fullName>
    </submittedName>
</protein>
<dbReference type="EMBL" id="MT142559">
    <property type="protein sequence ID" value="QJA85180.1"/>
    <property type="molecule type" value="Genomic_DNA"/>
</dbReference>
<dbReference type="EMBL" id="MT144203">
    <property type="protein sequence ID" value="QJA50564.1"/>
    <property type="molecule type" value="Genomic_DNA"/>
</dbReference>